<gene>
    <name evidence="5" type="ORF">ENV62_04165</name>
</gene>
<sequence length="330" mass="35678">MKKLWVKVDPWNKKLVTTALESGADAVWVPAGHVQEVKALGLIQVIAPDGDLIPGQDVPEITITGTEQESEVVRMARHKPVVVRTPDWTIIPLENLVAQCDNIFVEVSEAEAARTFLGVLEKGVDGLVVNTDNPGVIKAIARLVKEASPPVELTVGRITQLRPLGMGDRVCVDTCANMGLGEGMLVGNSSAGLFLVHAESLENPYVAPRPFRVNAGPVHAYIRVPGGRTRYLGELTAGDEVLVVNHRGQTRPSVVGRVKVESRPLMLVAAEVQGREITTILQNAETIRLTRPDGQAVSIVTLKPGDEVLVALEEAGRHFGHKIQETILER</sequence>
<proteinExistence type="inferred from homology"/>
<name>A0A7C3SII4_9BACT</name>
<accession>A0A7C3SII4</accession>
<dbReference type="PANTHER" id="PTHR33563:SF1">
    <property type="entry name" value="3-DEHYDROQUINATE SYNTHASE"/>
    <property type="match status" value="1"/>
</dbReference>
<dbReference type="EMBL" id="DTHB01000029">
    <property type="protein sequence ID" value="HGB14420.1"/>
    <property type="molecule type" value="Genomic_DNA"/>
</dbReference>
<dbReference type="GO" id="GO:0009073">
    <property type="term" value="P:aromatic amino acid family biosynthetic process"/>
    <property type="evidence" value="ECO:0007669"/>
    <property type="project" value="UniProtKB-KW"/>
</dbReference>
<dbReference type="GO" id="GO:0008652">
    <property type="term" value="P:amino acid biosynthetic process"/>
    <property type="evidence" value="ECO:0007669"/>
    <property type="project" value="UniProtKB-KW"/>
</dbReference>
<evidence type="ECO:0000313" key="5">
    <source>
        <dbReference type="EMBL" id="HGB14420.1"/>
    </source>
</evidence>
<dbReference type="Pfam" id="PF01959">
    <property type="entry name" value="DHQS"/>
    <property type="match status" value="1"/>
</dbReference>
<organism evidence="5">
    <name type="scientific">Desulfobacca acetoxidans</name>
    <dbReference type="NCBI Taxonomy" id="60893"/>
    <lineage>
        <taxon>Bacteria</taxon>
        <taxon>Pseudomonadati</taxon>
        <taxon>Thermodesulfobacteriota</taxon>
        <taxon>Desulfobaccia</taxon>
        <taxon>Desulfobaccales</taxon>
        <taxon>Desulfobaccaceae</taxon>
        <taxon>Desulfobacca</taxon>
    </lineage>
</organism>
<reference evidence="5" key="1">
    <citation type="journal article" date="2020" name="mSystems">
        <title>Genome- and Community-Level Interaction Insights into Carbon Utilization and Element Cycling Functions of Hydrothermarchaeota in Hydrothermal Sediment.</title>
        <authorList>
            <person name="Zhou Z."/>
            <person name="Liu Y."/>
            <person name="Xu W."/>
            <person name="Pan J."/>
            <person name="Luo Z.H."/>
            <person name="Li M."/>
        </authorList>
    </citation>
    <scope>NUCLEOTIDE SEQUENCE [LARGE SCALE GENOMIC DNA]</scope>
    <source>
        <strain evidence="5">SpSt-776</strain>
    </source>
</reference>
<dbReference type="InterPro" id="IPR030960">
    <property type="entry name" value="DHQS/DOIS_N"/>
</dbReference>
<dbReference type="NCBIfam" id="NF002627">
    <property type="entry name" value="PRK02290.1-5"/>
    <property type="match status" value="1"/>
</dbReference>
<feature type="domain" description="3-dehydroquinate synthase C-terminal" evidence="4">
    <location>
        <begin position="157"/>
        <end position="330"/>
    </location>
</feature>
<protein>
    <submittedName>
        <fullName evidence="5">3-dehydroquinate synthase II</fullName>
        <ecNumber evidence="5">1.4.1.24</ecNumber>
    </submittedName>
</protein>
<dbReference type="PANTHER" id="PTHR33563">
    <property type="match status" value="1"/>
</dbReference>
<feature type="domain" description="3-dehydroquinate synthase N-terminal" evidence="3">
    <location>
        <begin position="1"/>
        <end position="143"/>
    </location>
</feature>
<dbReference type="PIRSF" id="PIRSF006655">
    <property type="entry name" value="DHQ_synth"/>
    <property type="match status" value="1"/>
</dbReference>
<dbReference type="HAMAP" id="MF_01244">
    <property type="entry name" value="Arch_DHQ_synthase"/>
    <property type="match status" value="1"/>
</dbReference>
<keyword evidence="2" id="KW-0057">Aromatic amino acid biosynthesis</keyword>
<evidence type="ECO:0000259" key="4">
    <source>
        <dbReference type="Pfam" id="PF26558"/>
    </source>
</evidence>
<dbReference type="InterPro" id="IPR056179">
    <property type="entry name" value="DHQS_C"/>
</dbReference>
<dbReference type="GO" id="GO:0003856">
    <property type="term" value="F:3-dehydroquinate synthase activity"/>
    <property type="evidence" value="ECO:0007669"/>
    <property type="project" value="InterPro"/>
</dbReference>
<keyword evidence="5" id="KW-0560">Oxidoreductase</keyword>
<dbReference type="EC" id="1.4.1.24" evidence="5"/>
<dbReference type="AlphaFoldDB" id="A0A7C3SII4"/>
<keyword evidence="1" id="KW-0028">Amino-acid biosynthesis</keyword>
<dbReference type="InterPro" id="IPR002812">
    <property type="entry name" value="DHQS"/>
</dbReference>
<evidence type="ECO:0000259" key="3">
    <source>
        <dbReference type="Pfam" id="PF01959"/>
    </source>
</evidence>
<evidence type="ECO:0000256" key="1">
    <source>
        <dbReference type="ARBA" id="ARBA00022605"/>
    </source>
</evidence>
<evidence type="ECO:0000256" key="2">
    <source>
        <dbReference type="ARBA" id="ARBA00023141"/>
    </source>
</evidence>
<dbReference type="Pfam" id="PF26558">
    <property type="entry name" value="DHQS_2nd"/>
    <property type="match status" value="1"/>
</dbReference>
<dbReference type="GO" id="GO:0102042">
    <property type="term" value="F:dehydroquinate synthase activity"/>
    <property type="evidence" value="ECO:0007669"/>
    <property type="project" value="UniProtKB-EC"/>
</dbReference>
<comment type="caution">
    <text evidence="5">The sequence shown here is derived from an EMBL/GenBank/DDBJ whole genome shotgun (WGS) entry which is preliminary data.</text>
</comment>